<dbReference type="KEGG" id="vg:55819120"/>
<accession>A0A3G1QTS0</accession>
<dbReference type="Proteomes" id="UP000267934">
    <property type="component" value="Segment"/>
</dbReference>
<name>A0A3G1QTS0_9CAUD</name>
<proteinExistence type="predicted"/>
<organism evidence="1 2">
    <name type="scientific">Erwinia phage phiEaP8</name>
    <dbReference type="NCBI Taxonomy" id="2178928"/>
    <lineage>
        <taxon>Viruses</taxon>
        <taxon>Duplodnaviria</taxon>
        <taxon>Heunggongvirae</taxon>
        <taxon>Uroviricota</taxon>
        <taxon>Caudoviricetes</taxon>
        <taxon>Schitoviridae</taxon>
        <taxon>Erskinevirinae</taxon>
        <taxon>Yonginvirus</taxon>
        <taxon>Yonginvirus EaP8</taxon>
    </lineage>
</organism>
<reference evidence="1 2" key="1">
    <citation type="journal article" date="2018" name="Plant Pathol. J.">
        <title>Characterization of the Lytic Bacteriophage phiEaP-8 Effective against Both Erwinia amylovora and Erwinia pyrifoliae Causing Severe Diseases in Apple and Pear.</title>
        <authorList>
            <person name="Park J."/>
            <person name="Lee G.M."/>
            <person name="Kim D."/>
            <person name="Park D.H."/>
            <person name="Oh C.S."/>
        </authorList>
    </citation>
    <scope>NUCLEOTIDE SEQUENCE [LARGE SCALE GENOMIC DNA]</scope>
</reference>
<evidence type="ECO:0000313" key="2">
    <source>
        <dbReference type="Proteomes" id="UP000267934"/>
    </source>
</evidence>
<sequence>MTGLHEDLIDLIKQHGAAKLIKRLHTAVKDEQDMRDTTKIEDVCLDILGQCKRVIEREEKAEAKRQEEDEE</sequence>
<dbReference type="RefSeq" id="YP_009889620.1">
    <property type="nucleotide sequence ID" value="NC_049510.1"/>
</dbReference>
<evidence type="ECO:0000313" key="1">
    <source>
        <dbReference type="EMBL" id="AWN06256.1"/>
    </source>
</evidence>
<keyword evidence="2" id="KW-1185">Reference proteome</keyword>
<dbReference type="GeneID" id="55819120"/>
<protein>
    <submittedName>
        <fullName evidence="1">Uncharacterized protein</fullName>
    </submittedName>
</protein>
<dbReference type="EMBL" id="MH160392">
    <property type="protein sequence ID" value="AWN06256.1"/>
    <property type="molecule type" value="Genomic_DNA"/>
</dbReference>